<dbReference type="PANTHER" id="PTHR45677">
    <property type="entry name" value="GLUTAMATE DECARBOXYLASE-RELATED"/>
    <property type="match status" value="1"/>
</dbReference>
<dbReference type="SUPFAM" id="SSF53383">
    <property type="entry name" value="PLP-dependent transferases"/>
    <property type="match status" value="1"/>
</dbReference>
<dbReference type="AlphaFoldDB" id="A0A2P2C876"/>
<gene>
    <name evidence="7" type="ORF">NOCA1130432</name>
    <name evidence="6" type="ORF">NOCA2240119</name>
</gene>
<evidence type="ECO:0000256" key="5">
    <source>
        <dbReference type="ARBA" id="ARBA00023239"/>
    </source>
</evidence>
<comment type="similarity">
    <text evidence="2">Belongs to the group II decarboxylase family.</text>
</comment>
<evidence type="ECO:0000256" key="4">
    <source>
        <dbReference type="ARBA" id="ARBA00022898"/>
    </source>
</evidence>
<dbReference type="GO" id="GO:0030170">
    <property type="term" value="F:pyridoxal phosphate binding"/>
    <property type="evidence" value="ECO:0007669"/>
    <property type="project" value="InterPro"/>
</dbReference>
<dbReference type="InterPro" id="IPR015422">
    <property type="entry name" value="PyrdxlP-dep_Trfase_small"/>
</dbReference>
<dbReference type="PANTHER" id="PTHR45677:SF8">
    <property type="entry name" value="CYSTEINE SULFINIC ACID DECARBOXYLASE"/>
    <property type="match status" value="1"/>
</dbReference>
<proteinExistence type="inferred from homology"/>
<organism evidence="7">
    <name type="scientific">metagenome</name>
    <dbReference type="NCBI Taxonomy" id="256318"/>
    <lineage>
        <taxon>unclassified sequences</taxon>
        <taxon>metagenomes</taxon>
    </lineage>
</organism>
<evidence type="ECO:0000313" key="7">
    <source>
        <dbReference type="EMBL" id="CUR58205.1"/>
    </source>
</evidence>
<dbReference type="InterPro" id="IPR015424">
    <property type="entry name" value="PyrdxlP-dep_Trfase"/>
</dbReference>
<name>A0A2P2C876_9ZZZZ</name>
<dbReference type="GO" id="GO:0005737">
    <property type="term" value="C:cytoplasm"/>
    <property type="evidence" value="ECO:0007669"/>
    <property type="project" value="TreeGrafter"/>
</dbReference>
<accession>A0A2P2C876</accession>
<keyword evidence="4" id="KW-0663">Pyridoxal phosphate</keyword>
<dbReference type="GO" id="GO:0019752">
    <property type="term" value="P:carboxylic acid metabolic process"/>
    <property type="evidence" value="ECO:0007669"/>
    <property type="project" value="InterPro"/>
</dbReference>
<evidence type="ECO:0000256" key="3">
    <source>
        <dbReference type="ARBA" id="ARBA00022793"/>
    </source>
</evidence>
<reference evidence="7" key="1">
    <citation type="submission" date="2015-08" db="EMBL/GenBank/DDBJ databases">
        <authorList>
            <person name="Babu N.S."/>
            <person name="Beckwith C.J."/>
            <person name="Beseler K.G."/>
            <person name="Brison A."/>
            <person name="Carone J.V."/>
            <person name="Caskin T.P."/>
            <person name="Diamond M."/>
            <person name="Durham M.E."/>
            <person name="Foxe J.M."/>
            <person name="Go M."/>
            <person name="Henderson B.A."/>
            <person name="Jones I.B."/>
            <person name="McGettigan J.A."/>
            <person name="Micheletti S.J."/>
            <person name="Nasrallah M.E."/>
            <person name="Ortiz D."/>
            <person name="Piller C.R."/>
            <person name="Privatt S.R."/>
            <person name="Schneider S.L."/>
            <person name="Sharp S."/>
            <person name="Smith T.C."/>
            <person name="Stanton J.D."/>
            <person name="Ullery H.E."/>
            <person name="Wilson R.J."/>
            <person name="Serrano M.G."/>
            <person name="Buck G."/>
            <person name="Lee V."/>
            <person name="Wang Y."/>
            <person name="Carvalho R."/>
            <person name="Voegtly L."/>
            <person name="Shi R."/>
            <person name="Duckworth R."/>
            <person name="Johnson A."/>
            <person name="Loviza R."/>
            <person name="Walstead R."/>
            <person name="Shah Z."/>
            <person name="Kiflezghi M."/>
            <person name="Wade K."/>
            <person name="Ball S.L."/>
            <person name="Bradley K.W."/>
            <person name="Asai D.J."/>
            <person name="Bowman C.A."/>
            <person name="Russell D.A."/>
            <person name="Pope W.H."/>
            <person name="Jacobs-Sera D."/>
            <person name="Hendrix R.W."/>
            <person name="Hatfull G.F."/>
        </authorList>
    </citation>
    <scope>NUCLEOTIDE SEQUENCE</scope>
</reference>
<evidence type="ECO:0000313" key="6">
    <source>
        <dbReference type="EMBL" id="CUR55347.1"/>
    </source>
</evidence>
<keyword evidence="5" id="KW-0456">Lyase</keyword>
<evidence type="ECO:0000256" key="2">
    <source>
        <dbReference type="ARBA" id="ARBA00009533"/>
    </source>
</evidence>
<dbReference type="EMBL" id="CZKA01000017">
    <property type="protein sequence ID" value="CUR55347.1"/>
    <property type="molecule type" value="Genomic_DNA"/>
</dbReference>
<dbReference type="InterPro" id="IPR015421">
    <property type="entry name" value="PyrdxlP-dep_Trfase_major"/>
</dbReference>
<evidence type="ECO:0000256" key="1">
    <source>
        <dbReference type="ARBA" id="ARBA00001933"/>
    </source>
</evidence>
<keyword evidence="3" id="KW-0210">Decarboxylase</keyword>
<dbReference type="Gene3D" id="3.90.1150.10">
    <property type="entry name" value="Aspartate Aminotransferase, domain 1"/>
    <property type="match status" value="1"/>
</dbReference>
<dbReference type="EMBL" id="CZKB01000005">
    <property type="protein sequence ID" value="CUR58205.1"/>
    <property type="molecule type" value="Genomic_DNA"/>
</dbReference>
<dbReference type="GO" id="GO:0016831">
    <property type="term" value="F:carboxy-lyase activity"/>
    <property type="evidence" value="ECO:0007669"/>
    <property type="project" value="UniProtKB-KW"/>
</dbReference>
<sequence>MGAPWQHLFHPANAGGYRQAVGAAADHLVGHLAGTAGRPLTGITPREAAERVAAVDLDRPVGDGADALAELSRLWLDDAIWFHEPTAAAHLNCPVVIPALMAEVLISGVNSSLDTFDQSAGATFIERHLVDWTTARIGYDDAADGIFTTGGTQSNLQALLLARGQQAAPAERLRIFASADGHFSVQKAARMLGLGDAGVVPVPVDVSRRMDPTALAAALADCAATGDVPMAVVATAGTTDFGAIDPLPEVAGLARAHGAWFHVDAAYGGGLLVSRRRRDRLDGIELSDSVAVDYHKTWFQPVSCSALLVRDGATLGHVTWHADYLNPKDSAHPNQVDKSLQTTRRFEALKLWMTLRVMGADAIGDHLDTVIDLTDAVAAELTTMPDIDVAAAPQLSTIVFRHCPPGLDEAALAELNAAIRAELFDEGRALVAATRVDGRSFLKLTLLNPIATVEDVLGVVEMVRDAGWRLAGERAAPRPPHEALAVAR</sequence>
<dbReference type="Pfam" id="PF00282">
    <property type="entry name" value="Pyridoxal_deC"/>
    <property type="match status" value="1"/>
</dbReference>
<dbReference type="InterPro" id="IPR002129">
    <property type="entry name" value="PyrdxlP-dep_de-COase"/>
</dbReference>
<comment type="cofactor">
    <cofactor evidence="1">
        <name>pyridoxal 5'-phosphate</name>
        <dbReference type="ChEBI" id="CHEBI:597326"/>
    </cofactor>
</comment>
<dbReference type="Gene3D" id="3.40.640.10">
    <property type="entry name" value="Type I PLP-dependent aspartate aminotransferase-like (Major domain)"/>
    <property type="match status" value="1"/>
</dbReference>
<protein>
    <submittedName>
        <fullName evidence="7">L-2,4-diaminobutyrate decarboxylase</fullName>
    </submittedName>
</protein>